<dbReference type="InterPro" id="IPR032515">
    <property type="entry name" value="DUF4964"/>
</dbReference>
<comment type="caution">
    <text evidence="4">The sequence shown here is derived from an EMBL/GenBank/DDBJ whole genome shotgun (WGS) entry which is preliminary data.</text>
</comment>
<dbReference type="RefSeq" id="WP_307260191.1">
    <property type="nucleotide sequence ID" value="NZ_JAUSVL010000001.1"/>
</dbReference>
<evidence type="ECO:0000313" key="5">
    <source>
        <dbReference type="Proteomes" id="UP001238163"/>
    </source>
</evidence>
<dbReference type="Gene3D" id="1.50.10.10">
    <property type="match status" value="1"/>
</dbReference>
<feature type="domain" description="Glutaminase A N-terminal" evidence="3">
    <location>
        <begin position="79"/>
        <end position="312"/>
    </location>
</feature>
<accession>A0AAE3VEB9</accession>
<dbReference type="InterPro" id="IPR012341">
    <property type="entry name" value="6hp_glycosidase-like_sf"/>
</dbReference>
<evidence type="ECO:0000259" key="3">
    <source>
        <dbReference type="Pfam" id="PF17168"/>
    </source>
</evidence>
<dbReference type="PANTHER" id="PTHR31987">
    <property type="entry name" value="GLUTAMINASE A-RELATED"/>
    <property type="match status" value="1"/>
</dbReference>
<organism evidence="4 5">
    <name type="scientific">Oligosphaera ethanolica</name>
    <dbReference type="NCBI Taxonomy" id="760260"/>
    <lineage>
        <taxon>Bacteria</taxon>
        <taxon>Pseudomonadati</taxon>
        <taxon>Lentisphaerota</taxon>
        <taxon>Oligosphaeria</taxon>
        <taxon>Oligosphaerales</taxon>
        <taxon>Oligosphaeraceae</taxon>
        <taxon>Oligosphaera</taxon>
    </lineage>
</organism>
<dbReference type="InterPro" id="IPR008928">
    <property type="entry name" value="6-hairpin_glycosidase_sf"/>
</dbReference>
<evidence type="ECO:0000313" key="4">
    <source>
        <dbReference type="EMBL" id="MDQ0288856.1"/>
    </source>
</evidence>
<keyword evidence="5" id="KW-1185">Reference proteome</keyword>
<gene>
    <name evidence="4" type="ORF">J3R75_000963</name>
</gene>
<name>A0AAE3VEB9_9BACT</name>
<dbReference type="InterPro" id="IPR032514">
    <property type="entry name" value="GtaA_central"/>
</dbReference>
<evidence type="ECO:0008006" key="6">
    <source>
        <dbReference type="Google" id="ProtNLM"/>
    </source>
</evidence>
<evidence type="ECO:0000259" key="2">
    <source>
        <dbReference type="Pfam" id="PF16335"/>
    </source>
</evidence>
<reference evidence="4" key="1">
    <citation type="submission" date="2023-07" db="EMBL/GenBank/DDBJ databases">
        <title>Genomic Encyclopedia of Type Strains, Phase IV (KMG-IV): sequencing the most valuable type-strain genomes for metagenomic binning, comparative biology and taxonomic classification.</title>
        <authorList>
            <person name="Goeker M."/>
        </authorList>
    </citation>
    <scope>NUCLEOTIDE SEQUENCE</scope>
    <source>
        <strain evidence="4">DSM 24202</strain>
    </source>
</reference>
<dbReference type="Proteomes" id="UP001238163">
    <property type="component" value="Unassembled WGS sequence"/>
</dbReference>
<dbReference type="GO" id="GO:0005975">
    <property type="term" value="P:carbohydrate metabolic process"/>
    <property type="evidence" value="ECO:0007669"/>
    <property type="project" value="InterPro"/>
</dbReference>
<dbReference type="AlphaFoldDB" id="A0AAE3VEB9"/>
<dbReference type="SUPFAM" id="SSF48208">
    <property type="entry name" value="Six-hairpin glycosidases"/>
    <property type="match status" value="1"/>
</dbReference>
<evidence type="ECO:0000259" key="1">
    <source>
        <dbReference type="Pfam" id="PF16334"/>
    </source>
</evidence>
<protein>
    <recommendedName>
        <fullName evidence="6">Glutaminase</fullName>
    </recommendedName>
</protein>
<sequence>MTTPDQTFRAPAYPLITHDPYFSLWSGSDELHGSWPRHWTGRNYGVALLARIDGASYCLMGDVRGVAKMAQQGVKVTPTRTEYRFVSAGVVIDLCFMTPALPQRLEILSRPVTYLDFTVTSEDGAAHDVALYLDFGGEIAVNDSSEPVTWARYRIPGLELLKLSAANQKMLARVGDDLRIEWGHFYLAVPETAVAAGATSILARSRVSRQVFMKDGALPAGDSLEDSSQLRHPCMAAAVLLPMTVTAVKPAARTHVLVAYDDIYAVEFLRQRLPAYWRKDGKSFATMLQEAERDFSVLAADCRAFDEELLADAAAVGGADFAALCAISYRQSLAAHKLVAAVDGTPYFFSKENFSNGCICTVDVTYPSAPMYLLLQPALLKGMLIPILEYAGLPRWRFPFAPHDLGTYPLANGQVYGGGEHGVENQMPVEECGNMLILAGALLRFEGELDFVRKYWSTLSTWADYLLEKGYDPDNQLCTDDFAGHLAHNTNLSLKAIMALGAFSQMAAAMGDDAGAKRFRRAAEAAAQRWQVDALDDSGCYRLAFDQPGTWSQKYNLVWDKLLGLELFPAAVAQRELAHYRRIQGQYGLPLDNRRSYTKLDWILWSATLTGDDGDFAALLAPVMAFMRDTPDRVPLTDWYETTNARKVGFQARSVVGGVFLRMLYDSSWRQKYRGRQ</sequence>
<dbReference type="Pfam" id="PF16335">
    <property type="entry name" value="GtaA_6_Hairpin"/>
    <property type="match status" value="1"/>
</dbReference>
<proteinExistence type="predicted"/>
<dbReference type="PANTHER" id="PTHR31987:SF1">
    <property type="entry name" value="GLUTAMINASE A"/>
    <property type="match status" value="1"/>
</dbReference>
<dbReference type="Pfam" id="PF16334">
    <property type="entry name" value="DUF4964"/>
    <property type="match status" value="1"/>
</dbReference>
<feature type="domain" description="Glutaminase A central" evidence="2">
    <location>
        <begin position="318"/>
        <end position="662"/>
    </location>
</feature>
<dbReference type="InterPro" id="IPR052743">
    <property type="entry name" value="Glutaminase_GtaA"/>
</dbReference>
<dbReference type="EMBL" id="JAUSVL010000001">
    <property type="protein sequence ID" value="MDQ0288856.1"/>
    <property type="molecule type" value="Genomic_DNA"/>
</dbReference>
<dbReference type="Pfam" id="PF17168">
    <property type="entry name" value="DUF5127"/>
    <property type="match status" value="1"/>
</dbReference>
<dbReference type="InterPro" id="IPR033433">
    <property type="entry name" value="GtaA_N"/>
</dbReference>
<feature type="domain" description="DUF4964" evidence="1">
    <location>
        <begin position="3"/>
        <end position="62"/>
    </location>
</feature>